<dbReference type="EC" id="2.1.3.2" evidence="7"/>
<dbReference type="InterPro" id="IPR006130">
    <property type="entry name" value="Asp/Orn_carbamoylTrfase"/>
</dbReference>
<dbReference type="SUPFAM" id="SSF53671">
    <property type="entry name" value="Aspartate/ornithine carbamoyltransferase"/>
    <property type="match status" value="1"/>
</dbReference>
<dbReference type="InterPro" id="IPR002082">
    <property type="entry name" value="Asp_carbamoyltransf"/>
</dbReference>
<dbReference type="GO" id="GO:0005829">
    <property type="term" value="C:cytosol"/>
    <property type="evidence" value="ECO:0007669"/>
    <property type="project" value="TreeGrafter"/>
</dbReference>
<feature type="binding site" evidence="7">
    <location>
        <position position="125"/>
    </location>
    <ligand>
        <name>carbamoyl phosphate</name>
        <dbReference type="ChEBI" id="CHEBI:58228"/>
    </ligand>
</feature>
<dbReference type="NCBIfam" id="TIGR00670">
    <property type="entry name" value="asp_carb_tr"/>
    <property type="match status" value="1"/>
</dbReference>
<dbReference type="PRINTS" id="PR00101">
    <property type="entry name" value="ATCASE"/>
</dbReference>
<feature type="binding site" evidence="7">
    <location>
        <position position="248"/>
    </location>
    <ligand>
        <name>carbamoyl phosphate</name>
        <dbReference type="ChEBI" id="CHEBI:58228"/>
    </ligand>
</feature>
<dbReference type="GO" id="GO:0006207">
    <property type="term" value="P:'de novo' pyrimidine nucleobase biosynthetic process"/>
    <property type="evidence" value="ECO:0007669"/>
    <property type="project" value="InterPro"/>
</dbReference>
<dbReference type="NCBIfam" id="NF002032">
    <property type="entry name" value="PRK00856.1"/>
    <property type="match status" value="1"/>
</dbReference>
<dbReference type="PRINTS" id="PR00100">
    <property type="entry name" value="AOTCASE"/>
</dbReference>
<feature type="binding site" evidence="7">
    <location>
        <position position="155"/>
    </location>
    <ligand>
        <name>L-aspartate</name>
        <dbReference type="ChEBI" id="CHEBI:29991"/>
    </ligand>
</feature>
<proteinExistence type="inferred from homology"/>
<evidence type="ECO:0000256" key="6">
    <source>
        <dbReference type="ARBA" id="ARBA00048859"/>
    </source>
</evidence>
<protein>
    <recommendedName>
        <fullName evidence="7">Aspartate carbamoyltransferase</fullName>
        <ecNumber evidence="7">2.1.3.2</ecNumber>
    </recommendedName>
    <alternativeName>
        <fullName evidence="7">Aspartate transcarbamylase</fullName>
        <shortName evidence="7">ATCase</shortName>
    </alternativeName>
</protein>
<keyword evidence="11" id="KW-1185">Reference proteome</keyword>
<comment type="pathway">
    <text evidence="1 7">Pyrimidine metabolism; UMP biosynthesis via de novo pathway; (S)-dihydroorotate from bicarbonate: step 2/3.</text>
</comment>
<feature type="binding site" evidence="7">
    <location>
        <position position="122"/>
    </location>
    <ligand>
        <name>carbamoyl phosphate</name>
        <dbReference type="ChEBI" id="CHEBI:58228"/>
    </ligand>
</feature>
<evidence type="ECO:0000313" key="11">
    <source>
        <dbReference type="Proteomes" id="UP000318741"/>
    </source>
</evidence>
<evidence type="ECO:0000259" key="8">
    <source>
        <dbReference type="Pfam" id="PF00185"/>
    </source>
</evidence>
<dbReference type="Pfam" id="PF02729">
    <property type="entry name" value="OTCace_N"/>
    <property type="match status" value="1"/>
</dbReference>
<feature type="binding site" evidence="7">
    <location>
        <position position="207"/>
    </location>
    <ligand>
        <name>L-aspartate</name>
        <dbReference type="ChEBI" id="CHEBI:29991"/>
    </ligand>
</feature>
<comment type="function">
    <text evidence="5 7">Catalyzes the condensation of carbamoyl phosphate and aspartate to form carbamoyl aspartate and inorganic phosphate, the committed step in the de novo pyrimidine nucleotide biosynthesis pathway.</text>
</comment>
<feature type="binding site" evidence="7">
    <location>
        <position position="94"/>
    </location>
    <ligand>
        <name>carbamoyl phosphate</name>
        <dbReference type="ChEBI" id="CHEBI:58228"/>
    </ligand>
</feature>
<accession>A0A517PCZ1</accession>
<dbReference type="PANTHER" id="PTHR45753">
    <property type="entry name" value="ORNITHINE CARBAMOYLTRANSFERASE, MITOCHONDRIAL"/>
    <property type="match status" value="1"/>
</dbReference>
<evidence type="ECO:0000256" key="3">
    <source>
        <dbReference type="ARBA" id="ARBA00022679"/>
    </source>
</evidence>
<feature type="binding site" evidence="7">
    <location>
        <position position="72"/>
    </location>
    <ligand>
        <name>L-aspartate</name>
        <dbReference type="ChEBI" id="CHEBI:29991"/>
    </ligand>
</feature>
<gene>
    <name evidence="7 10" type="primary">pyrB</name>
    <name evidence="10" type="ORF">CA12_33610</name>
</gene>
<evidence type="ECO:0000256" key="2">
    <source>
        <dbReference type="ARBA" id="ARBA00008896"/>
    </source>
</evidence>
<dbReference type="InterPro" id="IPR006131">
    <property type="entry name" value="Asp_carbamoyltransf_Asp/Orn-bd"/>
</dbReference>
<feature type="binding site" evidence="7">
    <location>
        <position position="249"/>
    </location>
    <ligand>
        <name>carbamoyl phosphate</name>
        <dbReference type="ChEBI" id="CHEBI:58228"/>
    </ligand>
</feature>
<comment type="similarity">
    <text evidence="2 7">Belongs to the aspartate/ornithine carbamoyltransferase superfamily. ATCase family.</text>
</comment>
<dbReference type="UniPathway" id="UPA00070">
    <property type="reaction ID" value="UER00116"/>
</dbReference>
<comment type="catalytic activity">
    <reaction evidence="6 7">
        <text>carbamoyl phosphate + L-aspartate = N-carbamoyl-L-aspartate + phosphate + H(+)</text>
        <dbReference type="Rhea" id="RHEA:20013"/>
        <dbReference type="ChEBI" id="CHEBI:15378"/>
        <dbReference type="ChEBI" id="CHEBI:29991"/>
        <dbReference type="ChEBI" id="CHEBI:32814"/>
        <dbReference type="ChEBI" id="CHEBI:43474"/>
        <dbReference type="ChEBI" id="CHEBI:58228"/>
        <dbReference type="EC" id="2.1.3.2"/>
    </reaction>
</comment>
<keyword evidence="3 7" id="KW-0808">Transferase</keyword>
<dbReference type="Gene3D" id="3.40.50.1370">
    <property type="entry name" value="Aspartate/ornithine carbamoyltransferase"/>
    <property type="match status" value="2"/>
</dbReference>
<evidence type="ECO:0000313" key="10">
    <source>
        <dbReference type="EMBL" id="QDT17247.1"/>
    </source>
</evidence>
<evidence type="ECO:0000256" key="5">
    <source>
        <dbReference type="ARBA" id="ARBA00043884"/>
    </source>
</evidence>
<dbReference type="Pfam" id="PF00185">
    <property type="entry name" value="OTCace"/>
    <property type="match status" value="1"/>
</dbReference>
<feature type="binding site" evidence="7">
    <location>
        <position position="44"/>
    </location>
    <ligand>
        <name>carbamoyl phosphate</name>
        <dbReference type="ChEBI" id="CHEBI:58228"/>
    </ligand>
</feature>
<dbReference type="GO" id="GO:0044205">
    <property type="term" value="P:'de novo' UMP biosynthetic process"/>
    <property type="evidence" value="ECO:0007669"/>
    <property type="project" value="UniProtKB-UniRule"/>
</dbReference>
<dbReference type="PANTHER" id="PTHR45753:SF6">
    <property type="entry name" value="ASPARTATE CARBAMOYLTRANSFERASE"/>
    <property type="match status" value="1"/>
</dbReference>
<dbReference type="GO" id="GO:0004070">
    <property type="term" value="F:aspartate carbamoyltransferase activity"/>
    <property type="evidence" value="ECO:0007669"/>
    <property type="project" value="UniProtKB-UniRule"/>
</dbReference>
<evidence type="ECO:0000259" key="9">
    <source>
        <dbReference type="Pfam" id="PF02729"/>
    </source>
</evidence>
<feature type="domain" description="Aspartate/ornithine carbamoyltransferase Asp/Orn-binding" evidence="8">
    <location>
        <begin position="142"/>
        <end position="285"/>
    </location>
</feature>
<evidence type="ECO:0000256" key="4">
    <source>
        <dbReference type="ARBA" id="ARBA00022975"/>
    </source>
</evidence>
<name>A0A517PCZ1_9PLAN</name>
<keyword evidence="4 7" id="KW-0665">Pyrimidine biosynthesis</keyword>
<dbReference type="HAMAP" id="MF_00001">
    <property type="entry name" value="Asp_carb_tr"/>
    <property type="match status" value="1"/>
</dbReference>
<dbReference type="PROSITE" id="PS00097">
    <property type="entry name" value="CARBAMOYLTRANSFERASE"/>
    <property type="match status" value="1"/>
</dbReference>
<dbReference type="Proteomes" id="UP000318741">
    <property type="component" value="Chromosome"/>
</dbReference>
<comment type="subunit">
    <text evidence="7">Heterododecamer (2C3:3R2) of six catalytic PyrB chains organized as two trimers (C3), and six regulatory PyrI chains organized as three dimers (R2).</text>
</comment>
<dbReference type="GO" id="GO:0016597">
    <property type="term" value="F:amino acid binding"/>
    <property type="evidence" value="ECO:0007669"/>
    <property type="project" value="InterPro"/>
</dbReference>
<dbReference type="InterPro" id="IPR006132">
    <property type="entry name" value="Asp/Orn_carbamoyltranf_P-bd"/>
</dbReference>
<sequence>MSGAEITELLDQAVEFRRLSEARDLPAPLAGATVGNLFFENSTRTRNSFRLAAKRLGAETVEFTEVGSSVAKGETVADTVRTIEALGVDLMVIRHGSPGVPHRLREFVTCGLLNAGDGTHEHPTQALIDLLSLRDEMGDLAGKTVTVVGDILHSRVARSNIHGLRALGARVLVCGPSTLLPRHLPGAEFFTDLDEALAQSDAVNLLRVQFERQRGAFFPSPAEYYRLFGMTQTRLDRSGRDPWVLAPGPINRGIELSSEVADGPRSLILKQVANGVFIRMACLATLMEARR</sequence>
<feature type="binding site" evidence="7">
    <location>
        <position position="45"/>
    </location>
    <ligand>
        <name>carbamoyl phosphate</name>
        <dbReference type="ChEBI" id="CHEBI:58228"/>
    </ligand>
</feature>
<evidence type="ECO:0000256" key="1">
    <source>
        <dbReference type="ARBA" id="ARBA00004852"/>
    </source>
</evidence>
<evidence type="ECO:0000256" key="7">
    <source>
        <dbReference type="HAMAP-Rule" id="MF_00001"/>
    </source>
</evidence>
<dbReference type="OrthoDB" id="9802587at2"/>
<reference evidence="10 11" key="1">
    <citation type="submission" date="2019-02" db="EMBL/GenBank/DDBJ databases">
        <title>Deep-cultivation of Planctomycetes and their phenomic and genomic characterization uncovers novel biology.</title>
        <authorList>
            <person name="Wiegand S."/>
            <person name="Jogler M."/>
            <person name="Boedeker C."/>
            <person name="Pinto D."/>
            <person name="Vollmers J."/>
            <person name="Rivas-Marin E."/>
            <person name="Kohn T."/>
            <person name="Peeters S.H."/>
            <person name="Heuer A."/>
            <person name="Rast P."/>
            <person name="Oberbeckmann S."/>
            <person name="Bunk B."/>
            <person name="Jeske O."/>
            <person name="Meyerdierks A."/>
            <person name="Storesund J.E."/>
            <person name="Kallscheuer N."/>
            <person name="Luecker S."/>
            <person name="Lage O.M."/>
            <person name="Pohl T."/>
            <person name="Merkel B.J."/>
            <person name="Hornburger P."/>
            <person name="Mueller R.-W."/>
            <person name="Bruemmer F."/>
            <person name="Labrenz M."/>
            <person name="Spormann A.M."/>
            <person name="Op den Camp H."/>
            <person name="Overmann J."/>
            <person name="Amann R."/>
            <person name="Jetten M.S.M."/>
            <person name="Mascher T."/>
            <person name="Medema M.H."/>
            <person name="Devos D.P."/>
            <person name="Kaster A.-K."/>
            <person name="Ovreas L."/>
            <person name="Rohde M."/>
            <person name="Galperin M.Y."/>
            <person name="Jogler C."/>
        </authorList>
    </citation>
    <scope>NUCLEOTIDE SEQUENCE [LARGE SCALE GENOMIC DNA]</scope>
    <source>
        <strain evidence="10 11">CA12</strain>
    </source>
</reference>
<feature type="domain" description="Aspartate/ornithine carbamoyltransferase carbamoyl-P binding" evidence="9">
    <location>
        <begin position="2"/>
        <end position="134"/>
    </location>
</feature>
<organism evidence="10 11">
    <name type="scientific">Alienimonas californiensis</name>
    <dbReference type="NCBI Taxonomy" id="2527989"/>
    <lineage>
        <taxon>Bacteria</taxon>
        <taxon>Pseudomonadati</taxon>
        <taxon>Planctomycetota</taxon>
        <taxon>Planctomycetia</taxon>
        <taxon>Planctomycetales</taxon>
        <taxon>Planctomycetaceae</taxon>
        <taxon>Alienimonas</taxon>
    </lineage>
</organism>
<dbReference type="GO" id="GO:0006520">
    <property type="term" value="P:amino acid metabolic process"/>
    <property type="evidence" value="ECO:0007669"/>
    <property type="project" value="InterPro"/>
</dbReference>
<dbReference type="EMBL" id="CP036265">
    <property type="protein sequence ID" value="QDT17247.1"/>
    <property type="molecule type" value="Genomic_DNA"/>
</dbReference>
<dbReference type="KEGG" id="acaf:CA12_33610"/>
<dbReference type="InterPro" id="IPR036901">
    <property type="entry name" value="Asp/Orn_carbamoylTrfase_sf"/>
</dbReference>
<dbReference type="AlphaFoldDB" id="A0A517PCZ1"/>